<name>A0AAW0IFV4_MYOGA</name>
<dbReference type="Pfam" id="PF01199">
    <property type="entry name" value="Ribosomal_L34e"/>
    <property type="match status" value="1"/>
</dbReference>
<dbReference type="Gene3D" id="6.20.370.70">
    <property type="match status" value="1"/>
</dbReference>
<evidence type="ECO:0000313" key="8">
    <source>
        <dbReference type="Proteomes" id="UP001488838"/>
    </source>
</evidence>
<gene>
    <name evidence="7" type="ORF">U0070_005168</name>
</gene>
<sequence length="454" mass="49270">MNPSSSPCWGFRARQCCISTRGFGRRLAEEAVMACSLGTMEVPWSSLVGLCSVTVRYDPRILAFSTSDSSFLPLGLFSFSRTMVRSVACSRSNCRRLKRSSRLALWWSLGPAPGDDRVTTPRGETGSWMSCSMEVEQVKQGSPTVTLQATQSSVQHSEILLKPFSSAAASCACEQCCCVTHMQLPEMLCNGRWQEGELSSSEPARQRAWPFCCSTRRGLSYNTASNKTRLSRKPGNRIVYLYTKKVGKAPKSACGVCPGRLRGVRAVRPKVFMRLSKTKKHVSQAYGGSMCAKCVCDRIKRAFLIEEQKIVVKVLKAQAESESEINYPDTGHSDPEKRKQLLNQASSSGFTDSESEVLGEESKTLGDSPGPAVSSPSPRPGHPVARSTLLSVPSAERRRFRSPGATADQLRSTRPTLPAPPGPPERGPRPRGAEGAGGAKRSDWGPPAAFASSP</sequence>
<dbReference type="GO" id="GO:0006412">
    <property type="term" value="P:translation"/>
    <property type="evidence" value="ECO:0007669"/>
    <property type="project" value="InterPro"/>
</dbReference>
<evidence type="ECO:0000256" key="4">
    <source>
        <dbReference type="ARBA" id="ARBA00035227"/>
    </source>
</evidence>
<dbReference type="InterPro" id="IPR038562">
    <property type="entry name" value="Ribosomal_eL34_C_sf"/>
</dbReference>
<protein>
    <recommendedName>
        <fullName evidence="4">Large ribosomal subunit protein eL34</fullName>
    </recommendedName>
    <alternativeName>
        <fullName evidence="5">60S ribosomal protein L34</fullName>
    </alternativeName>
</protein>
<dbReference type="GO" id="GO:0003735">
    <property type="term" value="F:structural constituent of ribosome"/>
    <property type="evidence" value="ECO:0007669"/>
    <property type="project" value="InterPro"/>
</dbReference>
<accession>A0AAW0IFV4</accession>
<dbReference type="GO" id="GO:0005840">
    <property type="term" value="C:ribosome"/>
    <property type="evidence" value="ECO:0007669"/>
    <property type="project" value="UniProtKB-KW"/>
</dbReference>
<evidence type="ECO:0000313" key="7">
    <source>
        <dbReference type="EMBL" id="KAK7813263.1"/>
    </source>
</evidence>
<evidence type="ECO:0000256" key="3">
    <source>
        <dbReference type="ARBA" id="ARBA00023274"/>
    </source>
</evidence>
<evidence type="ECO:0000256" key="1">
    <source>
        <dbReference type="ARBA" id="ARBA00009875"/>
    </source>
</evidence>
<dbReference type="InterPro" id="IPR008195">
    <property type="entry name" value="Ribosomal_eL34"/>
</dbReference>
<comment type="caution">
    <text evidence="7">The sequence shown here is derived from an EMBL/GenBank/DDBJ whole genome shotgun (WGS) entry which is preliminary data.</text>
</comment>
<dbReference type="EMBL" id="JBBHLL010000138">
    <property type="protein sequence ID" value="KAK7813263.1"/>
    <property type="molecule type" value="Genomic_DNA"/>
</dbReference>
<keyword evidence="3" id="KW-0687">Ribonucleoprotein</keyword>
<dbReference type="AlphaFoldDB" id="A0AAW0IFV4"/>
<evidence type="ECO:0000256" key="2">
    <source>
        <dbReference type="ARBA" id="ARBA00022980"/>
    </source>
</evidence>
<dbReference type="PRINTS" id="PR01250">
    <property type="entry name" value="RIBOSOMALL34"/>
</dbReference>
<dbReference type="PANTHER" id="PTHR46595">
    <property type="entry name" value="60S RIBOSOMAL PROTEIN L34"/>
    <property type="match status" value="1"/>
</dbReference>
<evidence type="ECO:0000256" key="6">
    <source>
        <dbReference type="SAM" id="MobiDB-lite"/>
    </source>
</evidence>
<organism evidence="7 8">
    <name type="scientific">Myodes glareolus</name>
    <name type="common">Bank vole</name>
    <name type="synonym">Clethrionomys glareolus</name>
    <dbReference type="NCBI Taxonomy" id="447135"/>
    <lineage>
        <taxon>Eukaryota</taxon>
        <taxon>Metazoa</taxon>
        <taxon>Chordata</taxon>
        <taxon>Craniata</taxon>
        <taxon>Vertebrata</taxon>
        <taxon>Euteleostomi</taxon>
        <taxon>Mammalia</taxon>
        <taxon>Eutheria</taxon>
        <taxon>Euarchontoglires</taxon>
        <taxon>Glires</taxon>
        <taxon>Rodentia</taxon>
        <taxon>Myomorpha</taxon>
        <taxon>Muroidea</taxon>
        <taxon>Cricetidae</taxon>
        <taxon>Arvicolinae</taxon>
        <taxon>Myodes</taxon>
    </lineage>
</organism>
<evidence type="ECO:0000256" key="5">
    <source>
        <dbReference type="ARBA" id="ARBA00035333"/>
    </source>
</evidence>
<reference evidence="7 8" key="1">
    <citation type="journal article" date="2023" name="bioRxiv">
        <title>Conserved and derived expression patterns and positive selection on dental genes reveal complex evolutionary context of ever-growing rodent molars.</title>
        <authorList>
            <person name="Calamari Z.T."/>
            <person name="Song A."/>
            <person name="Cohen E."/>
            <person name="Akter M."/>
            <person name="Roy R.D."/>
            <person name="Hallikas O."/>
            <person name="Christensen M.M."/>
            <person name="Li P."/>
            <person name="Marangoni P."/>
            <person name="Jernvall J."/>
            <person name="Klein O.D."/>
        </authorList>
    </citation>
    <scope>NUCLEOTIDE SEQUENCE [LARGE SCALE GENOMIC DNA]</scope>
    <source>
        <strain evidence="7">V071</strain>
    </source>
</reference>
<dbReference type="Gene3D" id="6.20.340.10">
    <property type="match status" value="1"/>
</dbReference>
<comment type="similarity">
    <text evidence="1">Belongs to the eukaryotic ribosomal protein eL34 family.</text>
</comment>
<keyword evidence="8" id="KW-1185">Reference proteome</keyword>
<feature type="region of interest" description="Disordered" evidence="6">
    <location>
        <begin position="345"/>
        <end position="454"/>
    </location>
</feature>
<keyword evidence="2" id="KW-0689">Ribosomal protein</keyword>
<proteinExistence type="inferred from homology"/>
<dbReference type="GO" id="GO:1990904">
    <property type="term" value="C:ribonucleoprotein complex"/>
    <property type="evidence" value="ECO:0007669"/>
    <property type="project" value="UniProtKB-KW"/>
</dbReference>
<dbReference type="Proteomes" id="UP001488838">
    <property type="component" value="Unassembled WGS sequence"/>
</dbReference>